<dbReference type="RefSeq" id="WP_094486338.1">
    <property type="nucleotide sequence ID" value="NZ_NOXX01000196.1"/>
</dbReference>
<feature type="chain" id="PRO_5012603835" description="Outer membrane chaperone Skp" evidence="3">
    <location>
        <begin position="22"/>
        <end position="185"/>
    </location>
</feature>
<dbReference type="EMBL" id="NOXX01000196">
    <property type="protein sequence ID" value="OYQ43905.1"/>
    <property type="molecule type" value="Genomic_DNA"/>
</dbReference>
<dbReference type="GO" id="GO:0050821">
    <property type="term" value="P:protein stabilization"/>
    <property type="evidence" value="ECO:0007669"/>
    <property type="project" value="TreeGrafter"/>
</dbReference>
<accession>A0A255ZSQ4</accession>
<dbReference type="OrthoDB" id="1145062at2"/>
<dbReference type="PANTHER" id="PTHR35089">
    <property type="entry name" value="CHAPERONE PROTEIN SKP"/>
    <property type="match status" value="1"/>
</dbReference>
<evidence type="ECO:0000256" key="1">
    <source>
        <dbReference type="ARBA" id="ARBA00009091"/>
    </source>
</evidence>
<sequence>MKKVVVILAFGLLALACSKTAEVKEAKYAYIDTAKLMEEYEEAKDIEAKYKSKSEEAGRKFEVAEQNFKADAENFERSARANGEAWAQQKGAELQRRQQELQYSAQAVAQQLQQQMGTEMDSLVKNVKSFIKDYGKKNGYKYIFGTGETATILYGDEKEDITKEIVKLLNEKYKATPAKETAEKK</sequence>
<dbReference type="InterPro" id="IPR005632">
    <property type="entry name" value="Chaperone_Skp"/>
</dbReference>
<dbReference type="AlphaFoldDB" id="A0A255ZSQ4"/>
<evidence type="ECO:0000256" key="2">
    <source>
        <dbReference type="ARBA" id="ARBA00022729"/>
    </source>
</evidence>
<evidence type="ECO:0000313" key="5">
    <source>
        <dbReference type="Proteomes" id="UP000216035"/>
    </source>
</evidence>
<feature type="signal peptide" evidence="3">
    <location>
        <begin position="1"/>
        <end position="21"/>
    </location>
</feature>
<dbReference type="SMART" id="SM00935">
    <property type="entry name" value="OmpH"/>
    <property type="match status" value="1"/>
</dbReference>
<keyword evidence="2 3" id="KW-0732">Signal</keyword>
<dbReference type="GO" id="GO:0005829">
    <property type="term" value="C:cytosol"/>
    <property type="evidence" value="ECO:0007669"/>
    <property type="project" value="TreeGrafter"/>
</dbReference>
<dbReference type="PROSITE" id="PS51257">
    <property type="entry name" value="PROKAR_LIPOPROTEIN"/>
    <property type="match status" value="1"/>
</dbReference>
<name>A0A255ZSQ4_9FLAO</name>
<dbReference type="PANTHER" id="PTHR35089:SF1">
    <property type="entry name" value="CHAPERONE PROTEIN SKP"/>
    <property type="match status" value="1"/>
</dbReference>
<gene>
    <name evidence="4" type="ORF">CHX27_08495</name>
</gene>
<dbReference type="Gene3D" id="3.30.910.20">
    <property type="entry name" value="Skp domain"/>
    <property type="match status" value="1"/>
</dbReference>
<dbReference type="InterPro" id="IPR024930">
    <property type="entry name" value="Skp_dom_sf"/>
</dbReference>
<evidence type="ECO:0000256" key="3">
    <source>
        <dbReference type="SAM" id="SignalP"/>
    </source>
</evidence>
<reference evidence="4 5" key="1">
    <citation type="submission" date="2017-07" db="EMBL/GenBank/DDBJ databases">
        <title>Flavobacterium cyanobacteriorum sp. nov., isolated from cyanobacterial aggregates in a eutrophic lake.</title>
        <authorList>
            <person name="Cai H."/>
        </authorList>
    </citation>
    <scope>NUCLEOTIDE SEQUENCE [LARGE SCALE GENOMIC DNA]</scope>
    <source>
        <strain evidence="4 5">TH167</strain>
    </source>
</reference>
<dbReference type="Pfam" id="PF03938">
    <property type="entry name" value="OmpH"/>
    <property type="match status" value="1"/>
</dbReference>
<comment type="caution">
    <text evidence="4">The sequence shown here is derived from an EMBL/GenBank/DDBJ whole genome shotgun (WGS) entry which is preliminary data.</text>
</comment>
<organism evidence="4 5">
    <name type="scientific">Flavobacterium aurantiibacter</name>
    <dbReference type="NCBI Taxonomy" id="2023067"/>
    <lineage>
        <taxon>Bacteria</taxon>
        <taxon>Pseudomonadati</taxon>
        <taxon>Bacteroidota</taxon>
        <taxon>Flavobacteriia</taxon>
        <taxon>Flavobacteriales</taxon>
        <taxon>Flavobacteriaceae</taxon>
        <taxon>Flavobacterium</taxon>
    </lineage>
</organism>
<comment type="similarity">
    <text evidence="1">Belongs to the Skp family.</text>
</comment>
<evidence type="ECO:0008006" key="6">
    <source>
        <dbReference type="Google" id="ProtNLM"/>
    </source>
</evidence>
<protein>
    <recommendedName>
        <fullName evidence="6">Outer membrane chaperone Skp</fullName>
    </recommendedName>
</protein>
<dbReference type="Proteomes" id="UP000216035">
    <property type="component" value="Unassembled WGS sequence"/>
</dbReference>
<dbReference type="SUPFAM" id="SSF111384">
    <property type="entry name" value="OmpH-like"/>
    <property type="match status" value="1"/>
</dbReference>
<keyword evidence="5" id="KW-1185">Reference proteome</keyword>
<evidence type="ECO:0000313" key="4">
    <source>
        <dbReference type="EMBL" id="OYQ43905.1"/>
    </source>
</evidence>
<dbReference type="GO" id="GO:0051082">
    <property type="term" value="F:unfolded protein binding"/>
    <property type="evidence" value="ECO:0007669"/>
    <property type="project" value="InterPro"/>
</dbReference>
<proteinExistence type="inferred from homology"/>